<reference evidence="4" key="1">
    <citation type="journal article" date="2019" name="Beilstein J. Org. Chem.">
        <title>Nanangenines: drimane sesquiterpenoids as the dominant metabolite cohort of a novel Australian fungus, Aspergillus nanangensis.</title>
        <authorList>
            <person name="Lacey H.J."/>
            <person name="Gilchrist C.L.M."/>
            <person name="Crombie A."/>
            <person name="Kalaitzis J.A."/>
            <person name="Vuong D."/>
            <person name="Rutledge P.J."/>
            <person name="Turner P."/>
            <person name="Pitt J.I."/>
            <person name="Lacey E."/>
            <person name="Chooi Y.H."/>
            <person name="Piggott A.M."/>
        </authorList>
    </citation>
    <scope>NUCLEOTIDE SEQUENCE</scope>
    <source>
        <strain evidence="4">MST-FP2251</strain>
    </source>
</reference>
<gene>
    <name evidence="4" type="ORF">FE257_003131</name>
</gene>
<dbReference type="AlphaFoldDB" id="A0AAD4CBX1"/>
<name>A0AAD4CBX1_ASPNN</name>
<dbReference type="SMART" id="SM00248">
    <property type="entry name" value="ANK"/>
    <property type="match status" value="5"/>
</dbReference>
<dbReference type="InterPro" id="IPR002110">
    <property type="entry name" value="Ankyrin_rpt"/>
</dbReference>
<evidence type="ECO:0000313" key="5">
    <source>
        <dbReference type="Proteomes" id="UP001194746"/>
    </source>
</evidence>
<protein>
    <submittedName>
        <fullName evidence="4">Uncharacterized protein</fullName>
    </submittedName>
</protein>
<proteinExistence type="predicted"/>
<evidence type="ECO:0000256" key="1">
    <source>
        <dbReference type="ARBA" id="ARBA00022737"/>
    </source>
</evidence>
<dbReference type="SUPFAM" id="SSF48403">
    <property type="entry name" value="Ankyrin repeat"/>
    <property type="match status" value="1"/>
</dbReference>
<comment type="caution">
    <text evidence="4">The sequence shown here is derived from an EMBL/GenBank/DDBJ whole genome shotgun (WGS) entry which is preliminary data.</text>
</comment>
<dbReference type="PROSITE" id="PS50088">
    <property type="entry name" value="ANK_REPEAT"/>
    <property type="match status" value="1"/>
</dbReference>
<feature type="repeat" description="ANK" evidence="3">
    <location>
        <begin position="134"/>
        <end position="163"/>
    </location>
</feature>
<keyword evidence="5" id="KW-1185">Reference proteome</keyword>
<dbReference type="InterPro" id="IPR036770">
    <property type="entry name" value="Ankyrin_rpt-contain_sf"/>
</dbReference>
<dbReference type="Pfam" id="PF12796">
    <property type="entry name" value="Ank_2"/>
    <property type="match status" value="1"/>
</dbReference>
<keyword evidence="1" id="KW-0677">Repeat</keyword>
<dbReference type="Proteomes" id="UP001194746">
    <property type="component" value="Unassembled WGS sequence"/>
</dbReference>
<evidence type="ECO:0000256" key="3">
    <source>
        <dbReference type="PROSITE-ProRule" id="PRU00023"/>
    </source>
</evidence>
<dbReference type="PANTHER" id="PTHR24123">
    <property type="entry name" value="ANKYRIN REPEAT-CONTAINING"/>
    <property type="match status" value="1"/>
</dbReference>
<dbReference type="Gene3D" id="1.25.40.20">
    <property type="entry name" value="Ankyrin repeat-containing domain"/>
    <property type="match status" value="1"/>
</dbReference>
<sequence>MHYRKNSYCQGEESSGKCGGGLDVIFATVRRVYDLIPELQPASKKAESLENLIGLACMALVFNHEPENVIRRVQPGLWGLASILPEQQQQQQQQELDNILPLLVLTRRAELVQGYLSTKEAEVDINKYSSFFGTALCNAAAINDVEVVKMLLAHGANTNQTGGRWHGPLQASVAYSDSVDTLSILLDAGADVNLQGGANKETALMSASKAHNHQAVSVLLSCKGIDVNLLSCTDESILHYLCRGGDVDNLRKLLADHPGVDVKHRSEYGTALHAAMNLECFEFTDGHDEVVNILLERGLSPKDVAFGAETCVVGWAENIKEEAEEAEVEVPAAVERILQCRR</sequence>
<organism evidence="4 5">
    <name type="scientific">Aspergillus nanangensis</name>
    <dbReference type="NCBI Taxonomy" id="2582783"/>
    <lineage>
        <taxon>Eukaryota</taxon>
        <taxon>Fungi</taxon>
        <taxon>Dikarya</taxon>
        <taxon>Ascomycota</taxon>
        <taxon>Pezizomycotina</taxon>
        <taxon>Eurotiomycetes</taxon>
        <taxon>Eurotiomycetidae</taxon>
        <taxon>Eurotiales</taxon>
        <taxon>Aspergillaceae</taxon>
        <taxon>Aspergillus</taxon>
        <taxon>Aspergillus subgen. Circumdati</taxon>
    </lineage>
</organism>
<dbReference type="Pfam" id="PF00023">
    <property type="entry name" value="Ank"/>
    <property type="match status" value="1"/>
</dbReference>
<accession>A0AAD4CBX1</accession>
<evidence type="ECO:0000313" key="4">
    <source>
        <dbReference type="EMBL" id="KAF9883624.1"/>
    </source>
</evidence>
<reference evidence="4" key="2">
    <citation type="submission" date="2020-02" db="EMBL/GenBank/DDBJ databases">
        <authorList>
            <person name="Gilchrist C.L.M."/>
            <person name="Chooi Y.-H."/>
        </authorList>
    </citation>
    <scope>NUCLEOTIDE SEQUENCE</scope>
    <source>
        <strain evidence="4">MST-FP2251</strain>
    </source>
</reference>
<dbReference type="EMBL" id="VCAU01000156">
    <property type="protein sequence ID" value="KAF9883624.1"/>
    <property type="molecule type" value="Genomic_DNA"/>
</dbReference>
<dbReference type="InterPro" id="IPR051165">
    <property type="entry name" value="Multifunctional_ANK_Repeat"/>
</dbReference>
<dbReference type="PANTHER" id="PTHR24123:SF33">
    <property type="entry name" value="PROTEIN HOS4"/>
    <property type="match status" value="1"/>
</dbReference>
<evidence type="ECO:0000256" key="2">
    <source>
        <dbReference type="ARBA" id="ARBA00023043"/>
    </source>
</evidence>
<keyword evidence="2 3" id="KW-0040">ANK repeat</keyword>